<keyword evidence="1" id="KW-0812">Transmembrane</keyword>
<dbReference type="Proteomes" id="UP001497416">
    <property type="component" value="Unassembled WGS sequence"/>
</dbReference>
<sequence>MSPIYYVLSVNGLLFLFSVIFYFYPPKKINGLYGYRTPRSMANQDVWDFANSMFNKLFLQYSGISFVAALVLSFIAAKTSWQPIAIMVITLAVCVIKTEQELNKNFDKEGNRKKK</sequence>
<evidence type="ECO:0008006" key="4">
    <source>
        <dbReference type="Google" id="ProtNLM"/>
    </source>
</evidence>
<dbReference type="RefSeq" id="WP_348711184.1">
    <property type="nucleotide sequence ID" value="NZ_CAXIXY010000003.1"/>
</dbReference>
<keyword evidence="1" id="KW-1133">Transmembrane helix</keyword>
<evidence type="ECO:0000313" key="3">
    <source>
        <dbReference type="Proteomes" id="UP001497416"/>
    </source>
</evidence>
<feature type="transmembrane region" description="Helical" evidence="1">
    <location>
        <begin position="57"/>
        <end position="75"/>
    </location>
</feature>
<keyword evidence="3" id="KW-1185">Reference proteome</keyword>
<feature type="transmembrane region" description="Helical" evidence="1">
    <location>
        <begin position="81"/>
        <end position="98"/>
    </location>
</feature>
<evidence type="ECO:0000313" key="2">
    <source>
        <dbReference type="EMBL" id="CAL2081987.1"/>
    </source>
</evidence>
<gene>
    <name evidence="2" type="ORF">T190607A01A_11286</name>
</gene>
<dbReference type="EMBL" id="CAXIXY010000003">
    <property type="protein sequence ID" value="CAL2081987.1"/>
    <property type="molecule type" value="Genomic_DNA"/>
</dbReference>
<proteinExistence type="predicted"/>
<name>A0ABM9NX11_9FLAO</name>
<accession>A0ABM9NX11</accession>
<protein>
    <recommendedName>
        <fullName evidence="4">SdpI/YhfL family protein</fullName>
    </recommendedName>
</protein>
<keyword evidence="1" id="KW-0472">Membrane</keyword>
<feature type="transmembrane region" description="Helical" evidence="1">
    <location>
        <begin position="6"/>
        <end position="24"/>
    </location>
</feature>
<organism evidence="2 3">
    <name type="scientific">Tenacibaculum platacis</name>
    <dbReference type="NCBI Taxonomy" id="3137852"/>
    <lineage>
        <taxon>Bacteria</taxon>
        <taxon>Pseudomonadati</taxon>
        <taxon>Bacteroidota</taxon>
        <taxon>Flavobacteriia</taxon>
        <taxon>Flavobacteriales</taxon>
        <taxon>Flavobacteriaceae</taxon>
        <taxon>Tenacibaculum</taxon>
    </lineage>
</organism>
<evidence type="ECO:0000256" key="1">
    <source>
        <dbReference type="SAM" id="Phobius"/>
    </source>
</evidence>
<dbReference type="InterPro" id="IPR025962">
    <property type="entry name" value="SdpI/YhfL"/>
</dbReference>
<comment type="caution">
    <text evidence="2">The sequence shown here is derived from an EMBL/GenBank/DDBJ whole genome shotgun (WGS) entry which is preliminary data.</text>
</comment>
<reference evidence="2 3" key="1">
    <citation type="submission" date="2024-05" db="EMBL/GenBank/DDBJ databases">
        <authorList>
            <person name="Duchaud E."/>
        </authorList>
    </citation>
    <scope>NUCLEOTIDE SEQUENCE [LARGE SCALE GENOMIC DNA]</scope>
    <source>
        <strain evidence="2">Ena-SAMPLE-TAB-13-05-2024-13:56:06:370-140302</strain>
    </source>
</reference>
<dbReference type="Pfam" id="PF13630">
    <property type="entry name" value="SdpI"/>
    <property type="match status" value="1"/>
</dbReference>